<protein>
    <recommendedName>
        <fullName evidence="3">Transcriptional regulator</fullName>
    </recommendedName>
</protein>
<evidence type="ECO:0000313" key="1">
    <source>
        <dbReference type="EMBL" id="MBC8590093.1"/>
    </source>
</evidence>
<dbReference type="Gene3D" id="3.30.70.270">
    <property type="match status" value="1"/>
</dbReference>
<dbReference type="RefSeq" id="WP_249322922.1">
    <property type="nucleotide sequence ID" value="NZ_JACRTK010000001.1"/>
</dbReference>
<proteinExistence type="predicted"/>
<comment type="caution">
    <text evidence="1">The sequence shown here is derived from an EMBL/GenBank/DDBJ whole genome shotgun (WGS) entry which is preliminary data.</text>
</comment>
<gene>
    <name evidence="1" type="ORF">H8689_02935</name>
</gene>
<evidence type="ECO:0008006" key="3">
    <source>
        <dbReference type="Google" id="ProtNLM"/>
    </source>
</evidence>
<dbReference type="InterPro" id="IPR036390">
    <property type="entry name" value="WH_DNA-bd_sf"/>
</dbReference>
<keyword evidence="2" id="KW-1185">Reference proteome</keyword>
<evidence type="ECO:0000313" key="2">
    <source>
        <dbReference type="Proteomes" id="UP000601522"/>
    </source>
</evidence>
<dbReference type="InterPro" id="IPR043128">
    <property type="entry name" value="Rev_trsase/Diguanyl_cyclase"/>
</dbReference>
<name>A0A926EXE4_9FIRM</name>
<dbReference type="AlphaFoldDB" id="A0A926EXE4"/>
<reference evidence="1 2" key="1">
    <citation type="submission" date="2020-08" db="EMBL/GenBank/DDBJ databases">
        <title>Genome public.</title>
        <authorList>
            <person name="Liu C."/>
            <person name="Sun Q."/>
        </authorList>
    </citation>
    <scope>NUCLEOTIDE SEQUENCE [LARGE SCALE GENOMIC DNA]</scope>
    <source>
        <strain evidence="1 2">NSJ-26</strain>
    </source>
</reference>
<dbReference type="Proteomes" id="UP000601522">
    <property type="component" value="Unassembled WGS sequence"/>
</dbReference>
<organism evidence="1 2">
    <name type="scientific">Wansuia hejianensis</name>
    <dbReference type="NCBI Taxonomy" id="2763667"/>
    <lineage>
        <taxon>Bacteria</taxon>
        <taxon>Bacillati</taxon>
        <taxon>Bacillota</taxon>
        <taxon>Clostridia</taxon>
        <taxon>Lachnospirales</taxon>
        <taxon>Lachnospiraceae</taxon>
        <taxon>Wansuia</taxon>
    </lineage>
</organism>
<sequence>MKLGIIGPKDLVKKSINIGQRYEEIDMIPMPYIDEKNTMDNIRLIESQADAFLFTGFLPYYNVKHNRLTDKEIFYYPILGSALYRVLLKMKNSYGVDIGQISIDTLDKEEIHEIYEDLGISTKDIYVNDAHLSNYNRDDYVNFHYQLYSDKKTKGAITSINSVYERLVDLKVPVLKIEPTKYTMKDTFKMISIASKTHLAKNNQILIMIIDIDKYSLNGEKLSNIEMQEKRLQLHQTLLDYSRIYQASVFSSAESEEFIVLITKGMFQEYTNSYEDIPMVNEIKSKFSLSINIGIGTGINALEAEENARRALLLSKKSKESAGYLIDQDKVVLGPIGSKNRLEYKLKTENKDLLSWSEKTGLSISNITMIESLLNNMKTESITASDIQKGLNISLRSANRIMKKLVDGGAAVEVGLEQSGGRGRPSKLYRIKFH</sequence>
<accession>A0A926EXE4</accession>
<dbReference type="EMBL" id="JACRTK010000001">
    <property type="protein sequence ID" value="MBC8590093.1"/>
    <property type="molecule type" value="Genomic_DNA"/>
</dbReference>
<dbReference type="SUPFAM" id="SSF46785">
    <property type="entry name" value="Winged helix' DNA-binding domain"/>
    <property type="match status" value="1"/>
</dbReference>